<dbReference type="Proteomes" id="UP001237501">
    <property type="component" value="Unassembled WGS sequence"/>
</dbReference>
<accession>A0AAW6VIA4</accession>
<gene>
    <name evidence="1" type="ORF">PT517_08985</name>
</gene>
<evidence type="ECO:0000313" key="1">
    <source>
        <dbReference type="EMBL" id="MDK2041914.1"/>
    </source>
</evidence>
<protein>
    <recommendedName>
        <fullName evidence="3">Flagellar P ring chaperone FlgA</fullName>
    </recommendedName>
</protein>
<comment type="caution">
    <text evidence="1">The sequence shown here is derived from an EMBL/GenBank/DDBJ whole genome shotgun (WGS) entry which is preliminary data.</text>
</comment>
<dbReference type="RefSeq" id="WP_152059940.1">
    <property type="nucleotide sequence ID" value="NZ_CABVSN010000010.1"/>
</dbReference>
<sequence>MILKLSFLSLILNCSLFAVTVLVSKTAIKYEEKIDPSNVIVKEVESINKACIPLTLQQLESNQFVTTHYINKNMIICDKDVKSSENEGVVFNFGGVKIEKKGRIIFENNEFIRIKNLDGTIEQIYKDGRLK</sequence>
<name>A0AAW6VIA4_9BACT</name>
<organism evidence="1 2">
    <name type="scientific">Aliarcobacter butzleri</name>
    <dbReference type="NCBI Taxonomy" id="28197"/>
    <lineage>
        <taxon>Bacteria</taxon>
        <taxon>Pseudomonadati</taxon>
        <taxon>Campylobacterota</taxon>
        <taxon>Epsilonproteobacteria</taxon>
        <taxon>Campylobacterales</taxon>
        <taxon>Arcobacteraceae</taxon>
        <taxon>Aliarcobacter</taxon>
    </lineage>
</organism>
<reference evidence="1" key="2">
    <citation type="submission" date="2023-02" db="EMBL/GenBank/DDBJ databases">
        <authorList>
            <person name="Concha-Toloza M."/>
            <person name="Lopez-Cantillo M."/>
            <person name="Molina-Mora J."/>
            <person name="Collado L."/>
        </authorList>
    </citation>
    <scope>NUCLEOTIDE SEQUENCE</scope>
    <source>
        <strain evidence="1">FR1p153A2</strain>
    </source>
</reference>
<evidence type="ECO:0008006" key="3">
    <source>
        <dbReference type="Google" id="ProtNLM"/>
    </source>
</evidence>
<evidence type="ECO:0000313" key="2">
    <source>
        <dbReference type="Proteomes" id="UP001237501"/>
    </source>
</evidence>
<reference evidence="1" key="1">
    <citation type="journal article" date="2023" name="Antibiotics">
        <title>Genomic Characterization of Antibiotic-Resistant Campylobacterales Isolated from Chilean Poultry Meat.</title>
        <authorList>
            <person name="Concha-Toloza M."/>
            <person name="Lopez-Cantillo M."/>
            <person name="Molina-Mora J.A."/>
            <person name="Collado L."/>
        </authorList>
    </citation>
    <scope>NUCLEOTIDE SEQUENCE</scope>
    <source>
        <strain evidence="1">FR1p153A2</strain>
    </source>
</reference>
<proteinExistence type="predicted"/>
<dbReference type="EMBL" id="JAQTJK010000011">
    <property type="protein sequence ID" value="MDK2041914.1"/>
    <property type="molecule type" value="Genomic_DNA"/>
</dbReference>
<dbReference type="AlphaFoldDB" id="A0AAW6VIA4"/>